<dbReference type="RefSeq" id="WP_268039423.1">
    <property type="nucleotide sequence ID" value="NZ_JAPQER010000001.1"/>
</dbReference>
<reference evidence="2" key="1">
    <citation type="submission" date="2022-12" db="EMBL/GenBank/DDBJ databases">
        <authorList>
            <person name="Wang J."/>
        </authorList>
    </citation>
    <scope>NUCLEOTIDE SEQUENCE</scope>
    <source>
        <strain evidence="2">HY-45-18</strain>
    </source>
</reference>
<organism evidence="2 3">
    <name type="scientific">Clostridium aestuarii</name>
    <dbReference type="NCBI Taxonomy" id="338193"/>
    <lineage>
        <taxon>Bacteria</taxon>
        <taxon>Bacillati</taxon>
        <taxon>Bacillota</taxon>
        <taxon>Clostridia</taxon>
        <taxon>Eubacteriales</taxon>
        <taxon>Clostridiaceae</taxon>
        <taxon>Clostridium</taxon>
    </lineage>
</organism>
<evidence type="ECO:0000259" key="1">
    <source>
        <dbReference type="Pfam" id="PF12673"/>
    </source>
</evidence>
<comment type="caution">
    <text evidence="2">The sequence shown here is derived from an EMBL/GenBank/DDBJ whole genome shotgun (WGS) entry which is preliminary data.</text>
</comment>
<accession>A0ABT4CW29</accession>
<proteinExistence type="predicted"/>
<dbReference type="Pfam" id="PF12673">
    <property type="entry name" value="SipL"/>
    <property type="match status" value="1"/>
</dbReference>
<feature type="domain" description="SipL SPOCS" evidence="1">
    <location>
        <begin position="42"/>
        <end position="137"/>
    </location>
</feature>
<dbReference type="InterPro" id="IPR024300">
    <property type="entry name" value="SipL_SPOCS_dom"/>
</dbReference>
<dbReference type="Proteomes" id="UP001078443">
    <property type="component" value="Unassembled WGS sequence"/>
</dbReference>
<keyword evidence="3" id="KW-1185">Reference proteome</keyword>
<gene>
    <name evidence="2" type="ORF">OW763_02200</name>
</gene>
<evidence type="ECO:0000313" key="3">
    <source>
        <dbReference type="Proteomes" id="UP001078443"/>
    </source>
</evidence>
<protein>
    <submittedName>
        <fullName evidence="2">DUF3794 domain-containing protein</fullName>
    </submittedName>
</protein>
<evidence type="ECO:0000313" key="2">
    <source>
        <dbReference type="EMBL" id="MCY6483166.1"/>
    </source>
</evidence>
<dbReference type="EMBL" id="JAPQER010000001">
    <property type="protein sequence ID" value="MCY6483166.1"/>
    <property type="molecule type" value="Genomic_DNA"/>
</dbReference>
<sequence length="158" mass="17869">MASIVRNLIKFTGLADELPKKPLCFKQFNIGKTLRIPYTKPEVKQIIEVMTGIYIVNTKVIKTPTIKSVEGQNLTGFKLIVEGNLGCQIQYEADEPTQSVHEVYFNVPFSSFIVFPSKFDIGDCVEVEGCVEDIYAKKIEQRSIYMNTIVLLDAKINK</sequence>
<name>A0ABT4CW29_9CLOT</name>